<keyword evidence="1" id="KW-0732">Signal</keyword>
<sequence length="164" mass="17807">MKRILSVVIGMMVAAGTLCACAPAAETPAVLPVEAVSSADEMSEKLGFTMETLSMDGYEAARFEILDGELGQITYENQDGRILRLRVQDVSDDICGIEGAKDAGMHKIGKHDIWLGYLDGTQIAQWGDNGFTYCLIGENFGGMGRKPFKEAVAALEKQIEARRE</sequence>
<dbReference type="PROSITE" id="PS51257">
    <property type="entry name" value="PROKAR_LIPOPROTEIN"/>
    <property type="match status" value="1"/>
</dbReference>
<feature type="signal peptide" evidence="1">
    <location>
        <begin position="1"/>
        <end position="20"/>
    </location>
</feature>
<evidence type="ECO:0000256" key="1">
    <source>
        <dbReference type="SAM" id="SignalP"/>
    </source>
</evidence>
<feature type="chain" id="PRO_5043706193" description="DUF4367 domain-containing protein" evidence="1">
    <location>
        <begin position="21"/>
        <end position="164"/>
    </location>
</feature>
<accession>A0AAU8A6D7</accession>
<evidence type="ECO:0008006" key="3">
    <source>
        <dbReference type="Google" id="ProtNLM"/>
    </source>
</evidence>
<gene>
    <name evidence="2" type="ORF">PUP29_07600</name>
</gene>
<proteinExistence type="predicted"/>
<name>A0AAU8A6D7_9FIRM</name>
<protein>
    <recommendedName>
        <fullName evidence="3">DUF4367 domain-containing protein</fullName>
    </recommendedName>
</protein>
<dbReference type="RefSeq" id="WP_079546437.1">
    <property type="nucleotide sequence ID" value="NZ_CP117826.1"/>
</dbReference>
<organism evidence="2">
    <name type="scientific">Christensenella massiliensis</name>
    <dbReference type="NCBI Taxonomy" id="1805714"/>
    <lineage>
        <taxon>Bacteria</taxon>
        <taxon>Bacillati</taxon>
        <taxon>Bacillota</taxon>
        <taxon>Clostridia</taxon>
        <taxon>Christensenellales</taxon>
        <taxon>Christensenellaceae</taxon>
        <taxon>Christensenella</taxon>
    </lineage>
</organism>
<reference evidence="2" key="1">
    <citation type="submission" date="2023-02" db="EMBL/GenBank/DDBJ databases">
        <title>Gut commensal Christensenella minuta modulates host metabolism via a new class of secondary bile acids.</title>
        <authorList>
            <person name="Liu C."/>
        </authorList>
    </citation>
    <scope>NUCLEOTIDE SEQUENCE</scope>
    <source>
        <strain evidence="2">CA70</strain>
    </source>
</reference>
<dbReference type="AlphaFoldDB" id="A0AAU8A6D7"/>
<evidence type="ECO:0000313" key="2">
    <source>
        <dbReference type="EMBL" id="XCC61396.1"/>
    </source>
</evidence>
<dbReference type="EMBL" id="CP117826">
    <property type="protein sequence ID" value="XCC61396.1"/>
    <property type="molecule type" value="Genomic_DNA"/>
</dbReference>